<evidence type="ECO:0000313" key="2">
    <source>
        <dbReference type="Proteomes" id="UP000287853"/>
    </source>
</evidence>
<keyword evidence="2" id="KW-1185">Reference proteome</keyword>
<gene>
    <name evidence="1" type="ORF">H206_05393</name>
</gene>
<accession>A0A3S3RU42</accession>
<dbReference type="AlphaFoldDB" id="A0A3S3RU42"/>
<sequence>MPHAAAPPDHGIGFLLQQPLQREQHPTASDKTMLRRFGQFAQL</sequence>
<evidence type="ECO:0000313" key="1">
    <source>
        <dbReference type="EMBL" id="RWX48039.1"/>
    </source>
</evidence>
<dbReference type="EMBL" id="MTKO01000009">
    <property type="protein sequence ID" value="RWX48039.1"/>
    <property type="molecule type" value="Genomic_DNA"/>
</dbReference>
<proteinExistence type="predicted"/>
<protein>
    <submittedName>
        <fullName evidence="1">Uncharacterized protein</fullName>
    </submittedName>
</protein>
<reference evidence="1 2" key="1">
    <citation type="submission" date="2017-01" db="EMBL/GenBank/DDBJ databases">
        <title>The cable genome- insights into the physiology and evolution of filamentous bacteria capable of sulfide oxidation via long distance electron transfer.</title>
        <authorList>
            <person name="Schreiber L."/>
            <person name="Bjerg J.T."/>
            <person name="Boggild A."/>
            <person name="Van De Vossenberg J."/>
            <person name="Meysman F."/>
            <person name="Nielsen L.P."/>
            <person name="Schramm A."/>
            <person name="Kjeldsen K.U."/>
        </authorList>
    </citation>
    <scope>NUCLEOTIDE SEQUENCE [LARGE SCALE GENOMIC DNA]</scope>
    <source>
        <strain evidence="1">MCF</strain>
    </source>
</reference>
<name>A0A3S3RU42_9BACT</name>
<organism evidence="1 2">
    <name type="scientific">Candidatus Electrothrix aarhusensis</name>
    <dbReference type="NCBI Taxonomy" id="1859131"/>
    <lineage>
        <taxon>Bacteria</taxon>
        <taxon>Pseudomonadati</taxon>
        <taxon>Thermodesulfobacteriota</taxon>
        <taxon>Desulfobulbia</taxon>
        <taxon>Desulfobulbales</taxon>
        <taxon>Desulfobulbaceae</taxon>
        <taxon>Candidatus Electrothrix</taxon>
    </lineage>
</organism>
<dbReference type="Proteomes" id="UP000287853">
    <property type="component" value="Unassembled WGS sequence"/>
</dbReference>
<comment type="caution">
    <text evidence="1">The sequence shown here is derived from an EMBL/GenBank/DDBJ whole genome shotgun (WGS) entry which is preliminary data.</text>
</comment>